<dbReference type="Gene3D" id="3.20.20.450">
    <property type="entry name" value="EAL domain"/>
    <property type="match status" value="1"/>
</dbReference>
<dbReference type="SUPFAM" id="SSF52172">
    <property type="entry name" value="CheY-like"/>
    <property type="match status" value="1"/>
</dbReference>
<feature type="domain" description="Response regulatory" evidence="2">
    <location>
        <begin position="32"/>
        <end position="156"/>
    </location>
</feature>
<organism evidence="4 5">
    <name type="scientific">Cupriavidus malaysiensis</name>
    <dbReference type="NCBI Taxonomy" id="367825"/>
    <lineage>
        <taxon>Bacteria</taxon>
        <taxon>Pseudomonadati</taxon>
        <taxon>Pseudomonadota</taxon>
        <taxon>Betaproteobacteria</taxon>
        <taxon>Burkholderiales</taxon>
        <taxon>Burkholderiaceae</taxon>
        <taxon>Cupriavidus</taxon>
    </lineage>
</organism>
<dbReference type="InterPro" id="IPR000160">
    <property type="entry name" value="GGDEF_dom"/>
</dbReference>
<dbReference type="SMART" id="SM00267">
    <property type="entry name" value="GGDEF"/>
    <property type="match status" value="1"/>
</dbReference>
<dbReference type="RefSeq" id="WP_071038890.1">
    <property type="nucleotide sequence ID" value="NZ_CP017755.1"/>
</dbReference>
<dbReference type="Pfam" id="PF00990">
    <property type="entry name" value="GGDEF"/>
    <property type="match status" value="1"/>
</dbReference>
<dbReference type="Pfam" id="PF00563">
    <property type="entry name" value="EAL"/>
    <property type="match status" value="1"/>
</dbReference>
<proteinExistence type="predicted"/>
<dbReference type="InterPro" id="IPR021800">
    <property type="entry name" value="DUF3369"/>
</dbReference>
<feature type="domain" description="EAL" evidence="3">
    <location>
        <begin position="484"/>
        <end position="735"/>
    </location>
</feature>
<dbReference type="CDD" id="cd01948">
    <property type="entry name" value="EAL"/>
    <property type="match status" value="1"/>
</dbReference>
<evidence type="ECO:0008006" key="6">
    <source>
        <dbReference type="Google" id="ProtNLM"/>
    </source>
</evidence>
<evidence type="ECO:0000259" key="3">
    <source>
        <dbReference type="PROSITE" id="PS50883"/>
    </source>
</evidence>
<gene>
    <name evidence="4" type="ORF">BKK80_32000</name>
</gene>
<keyword evidence="1" id="KW-0597">Phosphoprotein</keyword>
<dbReference type="PROSITE" id="PS50110">
    <property type="entry name" value="RESPONSE_REGULATORY"/>
    <property type="match status" value="1"/>
</dbReference>
<evidence type="ECO:0000256" key="1">
    <source>
        <dbReference type="PROSITE-ProRule" id="PRU00169"/>
    </source>
</evidence>
<sequence>MRPLSPPASDLDDIVFAEESLEPAPSAAEPWKVLIVDDEPDVHDTTELALRGLEVLGRPLQFLHARSAAQARACIDAEPELAVVLLDVVMETPDAGLELVRYIREEARRGCLRIVLRTGQPGYAPEMDTIRLYDINDYKTKTELTRTRLFTTLMVAIRSYQQLRQVEATRQGLESIISASMDLSRLRGLKSFAEGVVIQLCALLGVQNEGLVCALSTSERFDPLVVAASRRYADMIGQPLSHCAPAHQEVITLLHATLRERRSTAGKALGLYFPVSSMAGMAAYIDVPGSLSEVDQRLIEVFVANITAGFDNVLLNERMTRLAYSESLLGLPNRNALIDWLDEGSTSDAVVAQIDLDGFADINSTLDQHFGDLVLKAVAARLAQCFPAPTRLAYLSVDVFGLLGLPQRITPAAIAQVFAEPFVIEGQMLRLSATSGLLHVPAGARGIGHDAITKSSIAVKQAKTRARGQALHYDVSQSELVRERMRLLNELRSALSSNRLFLVYQPVVDLRSGVIVGAEALLRCRAESGELIPPGRFIPLAEQSGMMVPIGAWVVRSALGELRRLIDLGHTGFRMAINVSHAQFREPDFVMQFARTMAECRVPATNIELELTESVAVENTQALIEKLNQVRALGATVAIDDFGTGYSALSILRQLPLNRIKIDRSFVSMIDKDASFARLIVTMGRQLGLTTIAEGIESVLQLGALQAMHCEEGQGYLFSQPVPARELQQLLASGKPLL</sequence>
<keyword evidence="5" id="KW-1185">Reference proteome</keyword>
<dbReference type="Proteomes" id="UP000177515">
    <property type="component" value="Chromosome 2"/>
</dbReference>
<dbReference type="InterPro" id="IPR029787">
    <property type="entry name" value="Nucleotide_cyclase"/>
</dbReference>
<dbReference type="Gene3D" id="3.30.70.270">
    <property type="match status" value="1"/>
</dbReference>
<protein>
    <recommendedName>
        <fullName evidence="6">EAL domain-containing protein</fullName>
    </recommendedName>
</protein>
<dbReference type="SMART" id="SM00052">
    <property type="entry name" value="EAL"/>
    <property type="match status" value="1"/>
</dbReference>
<dbReference type="PROSITE" id="PS50883">
    <property type="entry name" value="EAL"/>
    <property type="match status" value="1"/>
</dbReference>
<reference evidence="4 5" key="1">
    <citation type="submission" date="2016-10" db="EMBL/GenBank/DDBJ databases">
        <title>Complete genome sequences of three Cupriavidus strains isolated from various Malaysian environments.</title>
        <authorList>
            <person name="Abdullah A.A.-A."/>
            <person name="Shafie N.A.H."/>
            <person name="Lau N.S."/>
        </authorList>
    </citation>
    <scope>NUCLEOTIDE SEQUENCE [LARGE SCALE GENOMIC DNA]</scope>
    <source>
        <strain evidence="4 5">USMAA1020</strain>
    </source>
</reference>
<dbReference type="InterPro" id="IPR001633">
    <property type="entry name" value="EAL_dom"/>
</dbReference>
<dbReference type="InterPro" id="IPR035919">
    <property type="entry name" value="EAL_sf"/>
</dbReference>
<dbReference type="PANTHER" id="PTHR33121">
    <property type="entry name" value="CYCLIC DI-GMP PHOSPHODIESTERASE PDEF"/>
    <property type="match status" value="1"/>
</dbReference>
<dbReference type="CDD" id="cd01949">
    <property type="entry name" value="GGDEF"/>
    <property type="match status" value="1"/>
</dbReference>
<accession>A0ABN4TYT6</accession>
<dbReference type="InterPro" id="IPR050706">
    <property type="entry name" value="Cyclic-di-GMP_PDE-like"/>
</dbReference>
<dbReference type="InterPro" id="IPR011006">
    <property type="entry name" value="CheY-like_superfamily"/>
</dbReference>
<dbReference type="Pfam" id="PF11849">
    <property type="entry name" value="DUF3369"/>
    <property type="match status" value="1"/>
</dbReference>
<dbReference type="SUPFAM" id="SSF141868">
    <property type="entry name" value="EAL domain-like"/>
    <property type="match status" value="1"/>
</dbReference>
<dbReference type="InterPro" id="IPR043128">
    <property type="entry name" value="Rev_trsase/Diguanyl_cyclase"/>
</dbReference>
<dbReference type="SUPFAM" id="SSF55073">
    <property type="entry name" value="Nucleotide cyclase"/>
    <property type="match status" value="1"/>
</dbReference>
<dbReference type="Gene3D" id="3.40.50.2300">
    <property type="match status" value="1"/>
</dbReference>
<name>A0ABN4TYT6_9BURK</name>
<evidence type="ECO:0000259" key="2">
    <source>
        <dbReference type="PROSITE" id="PS50110"/>
    </source>
</evidence>
<evidence type="ECO:0000313" key="4">
    <source>
        <dbReference type="EMBL" id="AOZ10236.1"/>
    </source>
</evidence>
<feature type="modified residue" description="4-aspartylphosphate" evidence="1">
    <location>
        <position position="87"/>
    </location>
</feature>
<dbReference type="InterPro" id="IPR001789">
    <property type="entry name" value="Sig_transdc_resp-reg_receiver"/>
</dbReference>
<evidence type="ECO:0000313" key="5">
    <source>
        <dbReference type="Proteomes" id="UP000177515"/>
    </source>
</evidence>
<dbReference type="PANTHER" id="PTHR33121:SF70">
    <property type="entry name" value="SIGNALING PROTEIN YKOW"/>
    <property type="match status" value="1"/>
</dbReference>
<dbReference type="EMBL" id="CP017755">
    <property type="protein sequence ID" value="AOZ10236.1"/>
    <property type="molecule type" value="Genomic_DNA"/>
</dbReference>